<reference evidence="1 2" key="1">
    <citation type="journal article" date="2023" name="Plants (Basel)">
        <title>Bridging the Gap: Combining Genomics and Transcriptomics Approaches to Understand Stylosanthes scabra, an Orphan Legume from the Brazilian Caatinga.</title>
        <authorList>
            <person name="Ferreira-Neto J.R.C."/>
            <person name="da Silva M.D."/>
            <person name="Binneck E."/>
            <person name="de Melo N.F."/>
            <person name="da Silva R.H."/>
            <person name="de Melo A.L.T.M."/>
            <person name="Pandolfi V."/>
            <person name="Bustamante F.O."/>
            <person name="Brasileiro-Vidal A.C."/>
            <person name="Benko-Iseppon A.M."/>
        </authorList>
    </citation>
    <scope>NUCLEOTIDE SEQUENCE [LARGE SCALE GENOMIC DNA]</scope>
    <source>
        <tissue evidence="1">Leaves</tissue>
    </source>
</reference>
<accession>A0ABU6TIJ7</accession>
<proteinExistence type="predicted"/>
<organism evidence="1 2">
    <name type="scientific">Stylosanthes scabra</name>
    <dbReference type="NCBI Taxonomy" id="79078"/>
    <lineage>
        <taxon>Eukaryota</taxon>
        <taxon>Viridiplantae</taxon>
        <taxon>Streptophyta</taxon>
        <taxon>Embryophyta</taxon>
        <taxon>Tracheophyta</taxon>
        <taxon>Spermatophyta</taxon>
        <taxon>Magnoliopsida</taxon>
        <taxon>eudicotyledons</taxon>
        <taxon>Gunneridae</taxon>
        <taxon>Pentapetalae</taxon>
        <taxon>rosids</taxon>
        <taxon>fabids</taxon>
        <taxon>Fabales</taxon>
        <taxon>Fabaceae</taxon>
        <taxon>Papilionoideae</taxon>
        <taxon>50 kb inversion clade</taxon>
        <taxon>dalbergioids sensu lato</taxon>
        <taxon>Dalbergieae</taxon>
        <taxon>Pterocarpus clade</taxon>
        <taxon>Stylosanthes</taxon>
    </lineage>
</organism>
<gene>
    <name evidence="1" type="ORF">PIB30_049946</name>
</gene>
<comment type="caution">
    <text evidence="1">The sequence shown here is derived from an EMBL/GenBank/DDBJ whole genome shotgun (WGS) entry which is preliminary data.</text>
</comment>
<keyword evidence="2" id="KW-1185">Reference proteome</keyword>
<name>A0ABU6TIJ7_9FABA</name>
<dbReference type="EMBL" id="JASCZI010090960">
    <property type="protein sequence ID" value="MED6148091.1"/>
    <property type="molecule type" value="Genomic_DNA"/>
</dbReference>
<evidence type="ECO:0000313" key="2">
    <source>
        <dbReference type="Proteomes" id="UP001341840"/>
    </source>
</evidence>
<sequence length="250" mass="29418">MHLNNEYHGNLSMTEGIKIQKVYDGTRVRGILTDMKNQDAHNTKARDEILDGDVKDLCMIIRKVLEFPFKEDAAPDISEEVKSLCLTQLMSYSRKDLLTIKWTLDPILFWNVNRRISFLRSIHWMFYRHGTTDQQLVNNSVFVTWSYNRTDPNLTRVYGYTQLGARTNPNKYSQNYSLILFYRNCIEHVDFAHWLKPNDPAVIHELFLKEFDVLLPSIRTIHKLLTLDFTRPANMKIKCFLESVANQIEL</sequence>
<protein>
    <submittedName>
        <fullName evidence="1">Uncharacterized protein</fullName>
    </submittedName>
</protein>
<evidence type="ECO:0000313" key="1">
    <source>
        <dbReference type="EMBL" id="MED6148091.1"/>
    </source>
</evidence>
<dbReference type="Proteomes" id="UP001341840">
    <property type="component" value="Unassembled WGS sequence"/>
</dbReference>